<protein>
    <submittedName>
        <fullName evidence="4">CSPG2 protein</fullName>
    </submittedName>
</protein>
<accession>A0A0M3J121</accession>
<dbReference type="WBParaSite" id="ASIM_0000121601-mRNA-1">
    <property type="protein sequence ID" value="ASIM_0000121601-mRNA-1"/>
    <property type="gene ID" value="ASIM_0000121601"/>
</dbReference>
<feature type="region of interest" description="Disordered" evidence="1">
    <location>
        <begin position="232"/>
        <end position="383"/>
    </location>
</feature>
<feature type="compositionally biased region" description="Low complexity" evidence="1">
    <location>
        <begin position="937"/>
        <end position="950"/>
    </location>
</feature>
<evidence type="ECO:0000313" key="4">
    <source>
        <dbReference type="WBParaSite" id="ASIM_0000121601-mRNA-1"/>
    </source>
</evidence>
<feature type="compositionally biased region" description="Low complexity" evidence="1">
    <location>
        <begin position="232"/>
        <end position="242"/>
    </location>
</feature>
<evidence type="ECO:0000313" key="3">
    <source>
        <dbReference type="Proteomes" id="UP000267096"/>
    </source>
</evidence>
<feature type="compositionally biased region" description="Low complexity" evidence="1">
    <location>
        <begin position="966"/>
        <end position="986"/>
    </location>
</feature>
<feature type="compositionally biased region" description="Low complexity" evidence="1">
    <location>
        <begin position="354"/>
        <end position="364"/>
    </location>
</feature>
<feature type="compositionally biased region" description="Low complexity" evidence="1">
    <location>
        <begin position="471"/>
        <end position="480"/>
    </location>
</feature>
<feature type="compositionally biased region" description="Low complexity" evidence="1">
    <location>
        <begin position="1033"/>
        <end position="1044"/>
    </location>
</feature>
<feature type="compositionally biased region" description="Low complexity" evidence="1">
    <location>
        <begin position="251"/>
        <end position="302"/>
    </location>
</feature>
<feature type="region of interest" description="Disordered" evidence="1">
    <location>
        <begin position="901"/>
        <end position="1004"/>
    </location>
</feature>
<feature type="compositionally biased region" description="Polar residues" evidence="1">
    <location>
        <begin position="433"/>
        <end position="452"/>
    </location>
</feature>
<organism evidence="4">
    <name type="scientific">Anisakis simplex</name>
    <name type="common">Herring worm</name>
    <dbReference type="NCBI Taxonomy" id="6269"/>
    <lineage>
        <taxon>Eukaryota</taxon>
        <taxon>Metazoa</taxon>
        <taxon>Ecdysozoa</taxon>
        <taxon>Nematoda</taxon>
        <taxon>Chromadorea</taxon>
        <taxon>Rhabditida</taxon>
        <taxon>Spirurina</taxon>
        <taxon>Ascaridomorpha</taxon>
        <taxon>Ascaridoidea</taxon>
        <taxon>Anisakidae</taxon>
        <taxon>Anisakis</taxon>
        <taxon>Anisakis simplex complex</taxon>
    </lineage>
</organism>
<feature type="region of interest" description="Disordered" evidence="1">
    <location>
        <begin position="1024"/>
        <end position="1097"/>
    </location>
</feature>
<sequence length="1097" mass="114678">MESGELTTPLDEEPFRKTLATEEHLSFKPVGTSVSQIPSWSSSTESSLSGEAGRAGTLETVEPNGMGFREFFHQSTVETPHQFSAIDSSGEAFATAEPKTTEGGASEMSTATDLSASEGFSTLSEEPSTAQHFSTDFAEGTHFSTLEEMTSTQSVIDTSGSIDTITMPSSSVSPVSDLQSIYTIGSLNSAIPERPGEDISSTVAEAATFASNLDEQVLTEKVEQGWMTSVTEAGTATETVESISTKSFDETTTATTTTWAPEPAGASTGSSGSTEVSTESTESTGSTRSTTEASVTTTELSLAEPVHEKSVKLPESVSVVEPSSDNEDGREEDDENASERGESPTADDYDLSETTTTSSPVTTPADFESSSTTQSPAPKIIDLGPVSIDISTGATEEGAEEKVKLLGTQQATAPQGTAVTSDLFEDGSELKETSTAGHTIAEEQTTESTPSMSAHEIEDGKISESPEEVVTSGTLTSSSGFDDATAGTRPETTAFEGSAEETGTKIMKTGLGGSAFHQSTTSESPTLSASDSSGEAAFVTEKPETTEVGTLAGSGGTEVQEVGESTTLPYEEEEAFRKTVLTPTKHLNSFLRPAGTGLVGSLAQVPSWNHSTTLLTTPTEDGEASAAAAEIWSTTPESKSIYSGESAETGTPLAAEDEEGEKEINEEAFRKISATQQHAASKSSTIENSWPVDRQSAATTDSPAGDLLTSSSSSLILTKTTESESASSSKADGTFDAFPVSDLIEKLSDTLQEEAQQLEGNGSSSEPFSKVNLQFNEGPLHINDTRDTLQEEAQQLEGNGSSPEHFSKVNLQFNEGPLHINDTLAIGNGSLKTTFSEQLIGAGPTTEPPVQAISDLVNALAENTHLDQLLGFAASAANKLMTWGTNATTTTTNNTMKTTTTTTATAHQHSNSLAFQSDSEPLSRRLDSETNEKLPSESESASPPSSTVEPTLEISKFTATQEQETSSKSPSGTGTGAGTSSDTSGTPMETLESAVEQEISNTTTELEEEAIKIIDSVKHHFGLMLPAGTSRNPPSTSETTSAEPSKFETADNDTDGMKVTSSTAIQSDQSDTAENSIDLTTPSTDRIGSGKSDHLGS</sequence>
<dbReference type="Proteomes" id="UP000267096">
    <property type="component" value="Unassembled WGS sequence"/>
</dbReference>
<feature type="compositionally biased region" description="Low complexity" evidence="1">
    <location>
        <begin position="313"/>
        <end position="323"/>
    </location>
</feature>
<feature type="compositionally biased region" description="Polar residues" evidence="1">
    <location>
        <begin position="673"/>
        <end position="688"/>
    </location>
</feature>
<feature type="compositionally biased region" description="Low complexity" evidence="1">
    <location>
        <begin position="35"/>
        <end position="49"/>
    </location>
</feature>
<keyword evidence="3" id="KW-1185">Reference proteome</keyword>
<proteinExistence type="predicted"/>
<dbReference type="AlphaFoldDB" id="A0A0M3J121"/>
<dbReference type="EMBL" id="UYRR01001030">
    <property type="protein sequence ID" value="VDK18417.1"/>
    <property type="molecule type" value="Genomic_DNA"/>
</dbReference>
<reference evidence="4" key="1">
    <citation type="submission" date="2017-02" db="UniProtKB">
        <authorList>
            <consortium name="WormBaseParasite"/>
        </authorList>
    </citation>
    <scope>IDENTIFICATION</scope>
</reference>
<feature type="compositionally biased region" description="Basic and acidic residues" evidence="1">
    <location>
        <begin position="921"/>
        <end position="936"/>
    </location>
</feature>
<feature type="compositionally biased region" description="Basic and acidic residues" evidence="1">
    <location>
        <begin position="455"/>
        <end position="464"/>
    </location>
</feature>
<feature type="region of interest" description="Disordered" evidence="1">
    <location>
        <begin position="27"/>
        <end position="61"/>
    </location>
</feature>
<reference evidence="2 3" key="2">
    <citation type="submission" date="2018-11" db="EMBL/GenBank/DDBJ databases">
        <authorList>
            <consortium name="Pathogen Informatics"/>
        </authorList>
    </citation>
    <scope>NUCLEOTIDE SEQUENCE [LARGE SCALE GENOMIC DNA]</scope>
</reference>
<gene>
    <name evidence="2" type="ORF">ASIM_LOCUS1104</name>
</gene>
<feature type="region of interest" description="Disordered" evidence="1">
    <location>
        <begin position="428"/>
        <end position="567"/>
    </location>
</feature>
<feature type="compositionally biased region" description="Polar residues" evidence="1">
    <location>
        <begin position="907"/>
        <end position="920"/>
    </location>
</feature>
<feature type="compositionally biased region" description="Polar residues" evidence="1">
    <location>
        <begin position="633"/>
        <end position="649"/>
    </location>
</feature>
<feature type="compositionally biased region" description="Polar residues" evidence="1">
    <location>
        <begin position="516"/>
        <end position="533"/>
    </location>
</feature>
<evidence type="ECO:0000256" key="1">
    <source>
        <dbReference type="SAM" id="MobiDB-lite"/>
    </source>
</evidence>
<name>A0A0M3J121_ANISI</name>
<feature type="region of interest" description="Disordered" evidence="1">
    <location>
        <begin position="633"/>
        <end position="709"/>
    </location>
</feature>
<evidence type="ECO:0000313" key="2">
    <source>
        <dbReference type="EMBL" id="VDK18417.1"/>
    </source>
</evidence>
<feature type="compositionally biased region" description="Acidic residues" evidence="1">
    <location>
        <begin position="324"/>
        <end position="336"/>
    </location>
</feature>
<feature type="compositionally biased region" description="Polar residues" evidence="1">
    <location>
        <begin position="1059"/>
        <end position="1086"/>
    </location>
</feature>